<feature type="transmembrane region" description="Helical" evidence="7">
    <location>
        <begin position="703"/>
        <end position="729"/>
    </location>
</feature>
<feature type="transmembrane region" description="Helical" evidence="7">
    <location>
        <begin position="749"/>
        <end position="770"/>
    </location>
</feature>
<evidence type="ECO:0000256" key="2">
    <source>
        <dbReference type="ARBA" id="ARBA00005236"/>
    </source>
</evidence>
<dbReference type="PANTHER" id="PTHR30489:SF0">
    <property type="entry name" value="LIPOPROTEIN-RELEASING SYSTEM TRANSMEMBRANE PROTEIN LOLE"/>
    <property type="match status" value="1"/>
</dbReference>
<dbReference type="PANTHER" id="PTHR30489">
    <property type="entry name" value="LIPOPROTEIN-RELEASING SYSTEM TRANSMEMBRANE PROTEIN LOLE"/>
    <property type="match status" value="1"/>
</dbReference>
<evidence type="ECO:0000256" key="1">
    <source>
        <dbReference type="ARBA" id="ARBA00004651"/>
    </source>
</evidence>
<dbReference type="EMBL" id="CP019437">
    <property type="protein sequence ID" value="AQS46798.1"/>
    <property type="molecule type" value="Genomic_DNA"/>
</dbReference>
<gene>
    <name evidence="10" type="ORF">BMG03_02495</name>
</gene>
<comment type="subcellular location">
    <subcellularLocation>
        <location evidence="1">Cell membrane</location>
        <topology evidence="1">Multi-pass membrane protein</topology>
    </subcellularLocation>
</comment>
<dbReference type="InterPro" id="IPR003838">
    <property type="entry name" value="ABC3_permease_C"/>
</dbReference>
<feature type="domain" description="ABC3 transporter permease C-terminal" evidence="8">
    <location>
        <begin position="272"/>
        <end position="388"/>
    </location>
</feature>
<dbReference type="InterPro" id="IPR051447">
    <property type="entry name" value="Lipoprotein-release_system"/>
</dbReference>
<sequence length="787" mass="84790">MALTVLHRKLFRDLWRIRAQALAISAVVALGVMVQVMMAGLTDTLTVTRDAYFERHRLAQVFEPLTRAPSSMMEQVNAIPGVLAAEGRVSGFGRIDADGGEPIQARVLSLPGPAGLNGILMTAGRKPIAGRSDEVVLLDTFAAARGIALGDTLGVTVEGRHQRLQVVGFARAPEFLFMPAPGEFFPNDGRFAVIWMERKAAAAVLDLDGAFNEVLALTTRERPRKAVLADLDRLMAPYGGGAGFVQDQQTSARFIEEELKGLRQSRLFLPPIFLAVAAFLLNVTITRIVQAERREIGLMKAFGHSGAEIAGHYLEMALMIAFAGALLGSALGVMLGRSLTGLYMEFYKFPYLVFSMHPGPFAGGLAFSLIAAALGAAIALRTVFRLTPAEAMRPPAPADFTHGRVGFLAIVTKFLDQPGRMILRQITRQPVRSLGTIAGVAAGLALNMAMLMIYSGFDHTMDVTFGFADRSDATVSFIHPVSRDGTHEIAHLPGVLEAEPTRYVPVLFRNGVITHRGELTGLSEDAQLNRALRPDLEPIALPAQGVVISRGLADVLKLQPGENLTAEVTEGRKRTLSLPVAAISDTLLGAPAYMRLDSLTRAVGEADRITSVSIRTEGAPSPELLHELRERPKVAGVSIKSDSLAAFREIADEGAGQMRFVFGAIAFVLSFGIVYNAARNAFSERAHELASLRVLGFTRGEVTLILAGEITVLVACALPVGIWFGWTLAQLIARVFSNELYRVSVSFDLPSIATAVLVVVSATLASILMLRRALDRLNMISALKARD</sequence>
<keyword evidence="11" id="KW-1185">Reference proteome</keyword>
<evidence type="ECO:0000313" key="11">
    <source>
        <dbReference type="Proteomes" id="UP000185622"/>
    </source>
</evidence>
<name>A0ABM6IDQ5_9RHOB</name>
<evidence type="ECO:0000259" key="8">
    <source>
        <dbReference type="Pfam" id="PF02687"/>
    </source>
</evidence>
<evidence type="ECO:0000256" key="3">
    <source>
        <dbReference type="ARBA" id="ARBA00022475"/>
    </source>
</evidence>
<feature type="domain" description="MacB-like periplasmic core" evidence="9">
    <location>
        <begin position="27"/>
        <end position="179"/>
    </location>
</feature>
<keyword evidence="5 7" id="KW-1133">Transmembrane helix</keyword>
<comment type="similarity">
    <text evidence="2">Belongs to the ABC-4 integral membrane protein family. LolC/E subfamily.</text>
</comment>
<proteinExistence type="inferred from homology"/>
<dbReference type="InterPro" id="IPR025857">
    <property type="entry name" value="MacB_PCD"/>
</dbReference>
<evidence type="ECO:0000256" key="6">
    <source>
        <dbReference type="ARBA" id="ARBA00023136"/>
    </source>
</evidence>
<feature type="transmembrane region" description="Helical" evidence="7">
    <location>
        <begin position="361"/>
        <end position="384"/>
    </location>
</feature>
<feature type="transmembrane region" description="Helical" evidence="7">
    <location>
        <begin position="434"/>
        <end position="457"/>
    </location>
</feature>
<feature type="transmembrane region" description="Helical" evidence="7">
    <location>
        <begin position="267"/>
        <end position="289"/>
    </location>
</feature>
<protein>
    <recommendedName>
        <fullName evidence="12">ABC transporter permease</fullName>
    </recommendedName>
</protein>
<feature type="domain" description="ABC3 transporter permease C-terminal" evidence="8">
    <location>
        <begin position="660"/>
        <end position="773"/>
    </location>
</feature>
<feature type="transmembrane region" description="Helical" evidence="7">
    <location>
        <begin position="660"/>
        <end position="682"/>
    </location>
</feature>
<accession>A0ABM6IDQ5</accession>
<dbReference type="Pfam" id="PF12704">
    <property type="entry name" value="MacB_PCD"/>
    <property type="match status" value="1"/>
</dbReference>
<feature type="transmembrane region" description="Helical" evidence="7">
    <location>
        <begin position="310"/>
        <end position="335"/>
    </location>
</feature>
<evidence type="ECO:0008006" key="12">
    <source>
        <dbReference type="Google" id="ProtNLM"/>
    </source>
</evidence>
<dbReference type="Pfam" id="PF02687">
    <property type="entry name" value="FtsX"/>
    <property type="match status" value="2"/>
</dbReference>
<keyword evidence="4 7" id="KW-0812">Transmembrane</keyword>
<evidence type="ECO:0000256" key="5">
    <source>
        <dbReference type="ARBA" id="ARBA00022989"/>
    </source>
</evidence>
<organism evidence="10 11">
    <name type="scientific">Thioclava nitratireducens</name>
    <dbReference type="NCBI Taxonomy" id="1915078"/>
    <lineage>
        <taxon>Bacteria</taxon>
        <taxon>Pseudomonadati</taxon>
        <taxon>Pseudomonadota</taxon>
        <taxon>Alphaproteobacteria</taxon>
        <taxon>Rhodobacterales</taxon>
        <taxon>Paracoccaceae</taxon>
        <taxon>Thioclava</taxon>
    </lineage>
</organism>
<keyword evidence="3" id="KW-1003">Cell membrane</keyword>
<evidence type="ECO:0000313" key="10">
    <source>
        <dbReference type="EMBL" id="AQS46798.1"/>
    </source>
</evidence>
<feature type="transmembrane region" description="Helical" evidence="7">
    <location>
        <begin position="21"/>
        <end position="41"/>
    </location>
</feature>
<reference evidence="10 11" key="1">
    <citation type="submission" date="2017-01" db="EMBL/GenBank/DDBJ databases">
        <title>The complete genome sequence of a sulfur-oxidizing marine bacterium Thioclava sp. 25B10_4T.</title>
        <authorList>
            <person name="Liu Y."/>
            <person name="Lai Q."/>
            <person name="Shao Z."/>
        </authorList>
    </citation>
    <scope>NUCLEOTIDE SEQUENCE [LARGE SCALE GENOMIC DNA]</scope>
    <source>
        <strain evidence="10 11">25B10_4</strain>
    </source>
</reference>
<keyword evidence="6 7" id="KW-0472">Membrane</keyword>
<evidence type="ECO:0000259" key="9">
    <source>
        <dbReference type="Pfam" id="PF12704"/>
    </source>
</evidence>
<dbReference type="Proteomes" id="UP000185622">
    <property type="component" value="Chromosome"/>
</dbReference>
<evidence type="ECO:0000256" key="7">
    <source>
        <dbReference type="SAM" id="Phobius"/>
    </source>
</evidence>
<evidence type="ECO:0000256" key="4">
    <source>
        <dbReference type="ARBA" id="ARBA00022692"/>
    </source>
</evidence>
<dbReference type="RefSeq" id="WP_075776638.1">
    <property type="nucleotide sequence ID" value="NZ_CP019437.1"/>
</dbReference>